<organism evidence="1 2">
    <name type="scientific">Cohnella fermenti</name>
    <dbReference type="NCBI Taxonomy" id="2565925"/>
    <lineage>
        <taxon>Bacteria</taxon>
        <taxon>Bacillati</taxon>
        <taxon>Bacillota</taxon>
        <taxon>Bacilli</taxon>
        <taxon>Bacillales</taxon>
        <taxon>Paenibacillaceae</taxon>
        <taxon>Cohnella</taxon>
    </lineage>
</organism>
<dbReference type="GO" id="GO:0030246">
    <property type="term" value="F:carbohydrate binding"/>
    <property type="evidence" value="ECO:0007669"/>
    <property type="project" value="InterPro"/>
</dbReference>
<dbReference type="CDD" id="cd09023">
    <property type="entry name" value="Aldose_epim_Ec_c4013"/>
    <property type="match status" value="1"/>
</dbReference>
<comment type="caution">
    <text evidence="1">The sequence shown here is derived from an EMBL/GenBank/DDBJ whole genome shotgun (WGS) entry which is preliminary data.</text>
</comment>
<dbReference type="OrthoDB" id="9791280at2"/>
<protein>
    <submittedName>
        <fullName evidence="1">DUF4432 family protein</fullName>
    </submittedName>
</protein>
<sequence length="354" mass="39500">MPRVYGQFLDKASLLKRVGSMEQLAYVRPFVYGEGAAEGVKAFEVSNGTGLEYTVLESKGMDLIGMRYKGMNLHYAPKSGVVSPALADMNGTEFMRSISGGMLYTCGLSNVGTACVDEGFDHPFHGRMKTTPAEMLSADCHWEGDEYVLSLSGQMREAAIFEENLTLRRTLSTSVGSKSVRIRDTLENQGFEERQLMLLYHINIGFPVLDEGAELILPSREKLARDEESERHASRFDELSGPIVGFREHVYRHRLSAGRSGWTGAAVINRRLGLGVYVKYDPLRLPYLVQWKSLRAGDYATGLMPATCFVNGRSFERENGTLQPIAPLQQLTYELEIGVLEGEEEFGEFMDFLS</sequence>
<dbReference type="InterPro" id="IPR014718">
    <property type="entry name" value="GH-type_carb-bd"/>
</dbReference>
<dbReference type="Proteomes" id="UP000310636">
    <property type="component" value="Unassembled WGS sequence"/>
</dbReference>
<keyword evidence="2" id="KW-1185">Reference proteome</keyword>
<proteinExistence type="predicted"/>
<dbReference type="RefSeq" id="WP_136367946.1">
    <property type="nucleotide sequence ID" value="NZ_SSOB01000001.1"/>
</dbReference>
<accession>A0A4S4C9B0</accession>
<dbReference type="Gene3D" id="2.70.98.10">
    <property type="match status" value="1"/>
</dbReference>
<evidence type="ECO:0000313" key="2">
    <source>
        <dbReference type="Proteomes" id="UP000310636"/>
    </source>
</evidence>
<dbReference type="Pfam" id="PF14486">
    <property type="entry name" value="DUF4432"/>
    <property type="match status" value="1"/>
</dbReference>
<gene>
    <name evidence="1" type="ORF">E6C55_01240</name>
</gene>
<dbReference type="AlphaFoldDB" id="A0A4S4C9B0"/>
<reference evidence="1 2" key="1">
    <citation type="submission" date="2019-04" db="EMBL/GenBank/DDBJ databases">
        <title>Cohnella sp. nov. isolated from preserved vegetables.</title>
        <authorList>
            <person name="Lin S.-Y."/>
            <person name="Hung M.-H."/>
            <person name="Young C.-C."/>
        </authorList>
    </citation>
    <scope>NUCLEOTIDE SEQUENCE [LARGE SCALE GENOMIC DNA]</scope>
    <source>
        <strain evidence="1 2">CC-MHH1044</strain>
    </source>
</reference>
<name>A0A4S4C9B0_9BACL</name>
<dbReference type="EMBL" id="SSOB01000001">
    <property type="protein sequence ID" value="THF84631.1"/>
    <property type="molecule type" value="Genomic_DNA"/>
</dbReference>
<evidence type="ECO:0000313" key="1">
    <source>
        <dbReference type="EMBL" id="THF84631.1"/>
    </source>
</evidence>
<dbReference type="InterPro" id="IPR027839">
    <property type="entry name" value="DUF4432"/>
</dbReference>